<keyword evidence="1" id="KW-1185">Reference proteome</keyword>
<sequence length="150" mass="17537">MNNSELLWLTHQMGHTKDVHQNWYRLEDSTIELTKVAKVLLAMDNGDAKCIENKKIDLILHNGFKGNDEDVVDNGNSNVIENELINVEYKRRIKNKRLNMHEESEKTWKDWAEEENASLRKAFSIYITRKISCPLLDVKKLIESIPCLQK</sequence>
<name>A0ABM4DGR0_HYDVU</name>
<dbReference type="RefSeq" id="XP_065673647.1">
    <property type="nucleotide sequence ID" value="XM_065817575.1"/>
</dbReference>
<dbReference type="GeneID" id="136090716"/>
<accession>A0ABM4DGR0</accession>
<gene>
    <name evidence="2" type="primary">LOC136090716</name>
</gene>
<evidence type="ECO:0000313" key="2">
    <source>
        <dbReference type="RefSeq" id="XP_065673647.1"/>
    </source>
</evidence>
<organism evidence="1 2">
    <name type="scientific">Hydra vulgaris</name>
    <name type="common">Hydra</name>
    <name type="synonym">Hydra attenuata</name>
    <dbReference type="NCBI Taxonomy" id="6087"/>
    <lineage>
        <taxon>Eukaryota</taxon>
        <taxon>Metazoa</taxon>
        <taxon>Cnidaria</taxon>
        <taxon>Hydrozoa</taxon>
        <taxon>Hydroidolina</taxon>
        <taxon>Anthoathecata</taxon>
        <taxon>Aplanulata</taxon>
        <taxon>Hydridae</taxon>
        <taxon>Hydra</taxon>
    </lineage>
</organism>
<proteinExistence type="predicted"/>
<dbReference type="Proteomes" id="UP001652625">
    <property type="component" value="Chromosome 14"/>
</dbReference>
<dbReference type="PANTHER" id="PTHR33480">
    <property type="entry name" value="SET DOMAIN-CONTAINING PROTEIN-RELATED"/>
    <property type="match status" value="1"/>
</dbReference>
<protein>
    <submittedName>
        <fullName evidence="2">Uncharacterized protein LOC136090716</fullName>
    </submittedName>
</protein>
<reference evidence="2" key="1">
    <citation type="submission" date="2025-08" db="UniProtKB">
        <authorList>
            <consortium name="RefSeq"/>
        </authorList>
    </citation>
    <scope>IDENTIFICATION</scope>
</reference>
<evidence type="ECO:0000313" key="1">
    <source>
        <dbReference type="Proteomes" id="UP001652625"/>
    </source>
</evidence>